<dbReference type="SUPFAM" id="SSF63712">
    <property type="entry name" value="Nicotinic receptor ligand binding domain-like"/>
    <property type="match status" value="1"/>
</dbReference>
<keyword evidence="5" id="KW-0813">Transport</keyword>
<dbReference type="GO" id="GO:0004888">
    <property type="term" value="F:transmembrane signaling receptor activity"/>
    <property type="evidence" value="ECO:0007669"/>
    <property type="project" value="InterPro"/>
</dbReference>
<dbReference type="PANTHER" id="PTHR18945">
    <property type="entry name" value="NEUROTRANSMITTER GATED ION CHANNEL"/>
    <property type="match status" value="1"/>
</dbReference>
<dbReference type="SUPFAM" id="SSF90112">
    <property type="entry name" value="Neurotransmitter-gated ion-channel transmembrane pore"/>
    <property type="match status" value="1"/>
</dbReference>
<dbReference type="InterPro" id="IPR036734">
    <property type="entry name" value="Neur_chan_lig-bd_sf"/>
</dbReference>
<evidence type="ECO:0000259" key="6">
    <source>
        <dbReference type="Pfam" id="PF02931"/>
    </source>
</evidence>
<reference evidence="8" key="1">
    <citation type="submission" date="2022-11" db="UniProtKB">
        <authorList>
            <consortium name="WormBaseParasite"/>
        </authorList>
    </citation>
    <scope>IDENTIFICATION</scope>
</reference>
<keyword evidence="5" id="KW-0732">Signal</keyword>
<dbReference type="GO" id="GO:0005230">
    <property type="term" value="F:extracellular ligand-gated monoatomic ion channel activity"/>
    <property type="evidence" value="ECO:0007669"/>
    <property type="project" value="InterPro"/>
</dbReference>
<dbReference type="InterPro" id="IPR018000">
    <property type="entry name" value="Neurotransmitter_ion_chnl_CS"/>
</dbReference>
<keyword evidence="4" id="KW-0472">Membrane</keyword>
<dbReference type="InterPro" id="IPR036719">
    <property type="entry name" value="Neuro-gated_channel_TM_sf"/>
</dbReference>
<feature type="domain" description="Neurotransmitter-gated ion-channel ligand-binding" evidence="6">
    <location>
        <begin position="81"/>
        <end position="196"/>
    </location>
</feature>
<keyword evidence="3" id="KW-1133">Transmembrane helix</keyword>
<dbReference type="PRINTS" id="PR00252">
    <property type="entry name" value="NRIONCHANNEL"/>
</dbReference>
<evidence type="ECO:0000313" key="7">
    <source>
        <dbReference type="Proteomes" id="UP000887540"/>
    </source>
</evidence>
<comment type="subcellular location">
    <subcellularLocation>
        <location evidence="1">Membrane</location>
        <topology evidence="1">Multi-pass membrane protein</topology>
    </subcellularLocation>
</comment>
<keyword evidence="5" id="KW-0406">Ion transport</keyword>
<evidence type="ECO:0000313" key="8">
    <source>
        <dbReference type="WBParaSite" id="ACRNAN_scaffold6014.g21579.t1"/>
    </source>
</evidence>
<feature type="chain" id="PRO_5038168642" evidence="5">
    <location>
        <begin position="23"/>
        <end position="230"/>
    </location>
</feature>
<dbReference type="Gene3D" id="1.20.58.390">
    <property type="entry name" value="Neurotransmitter-gated ion-channel transmembrane domain"/>
    <property type="match status" value="1"/>
</dbReference>
<evidence type="ECO:0000256" key="5">
    <source>
        <dbReference type="RuleBase" id="RU000687"/>
    </source>
</evidence>
<dbReference type="Gene3D" id="2.70.170.10">
    <property type="entry name" value="Neurotransmitter-gated ion-channel ligand-binding domain"/>
    <property type="match status" value="2"/>
</dbReference>
<keyword evidence="2" id="KW-0812">Transmembrane</keyword>
<accession>A0A914E717</accession>
<dbReference type="InterPro" id="IPR038050">
    <property type="entry name" value="Neuro_actylchol_rec"/>
</dbReference>
<organism evidence="7 8">
    <name type="scientific">Acrobeloides nanus</name>
    <dbReference type="NCBI Taxonomy" id="290746"/>
    <lineage>
        <taxon>Eukaryota</taxon>
        <taxon>Metazoa</taxon>
        <taxon>Ecdysozoa</taxon>
        <taxon>Nematoda</taxon>
        <taxon>Chromadorea</taxon>
        <taxon>Rhabditida</taxon>
        <taxon>Tylenchina</taxon>
        <taxon>Cephalobomorpha</taxon>
        <taxon>Cephaloboidea</taxon>
        <taxon>Cephalobidae</taxon>
        <taxon>Acrobeloides</taxon>
    </lineage>
</organism>
<protein>
    <submittedName>
        <fullName evidence="8">Neurotransmitter-gated ion-channel ligand-binding domain-containing protein</fullName>
    </submittedName>
</protein>
<dbReference type="InterPro" id="IPR006201">
    <property type="entry name" value="Neur_channel"/>
</dbReference>
<dbReference type="GO" id="GO:0016020">
    <property type="term" value="C:membrane"/>
    <property type="evidence" value="ECO:0007669"/>
    <property type="project" value="UniProtKB-SubCell"/>
</dbReference>
<dbReference type="PROSITE" id="PS00236">
    <property type="entry name" value="NEUROTR_ION_CHANNEL"/>
    <property type="match status" value="1"/>
</dbReference>
<feature type="signal peptide" evidence="5">
    <location>
        <begin position="1"/>
        <end position="22"/>
    </location>
</feature>
<dbReference type="InterPro" id="IPR006202">
    <property type="entry name" value="Neur_chan_lig-bd"/>
</dbReference>
<dbReference type="Pfam" id="PF02931">
    <property type="entry name" value="Neur_chan_LBD"/>
    <property type="match status" value="1"/>
</dbReference>
<sequence>MDGCWRVWSILLFSTIFHKIFCSEDEFRLLRDLRQNYDPVERPVKNHSEPVVVKLKILLQQIVDVDEKNQVLTVVLWFQTNFDARFPVNFVVSYTGEVLHAPPAIVMCSCEIDITWFPFDEQLCVLKYGVWTYSKPYVDIVLDEEGLQTNQSMNTEYYIKNGEWDLLGTDYLKNNTGYANDNYPVHLIYLLIRRRTIYYGMNWIVPSILFYTSNVLGFTLPPECGEKITL</sequence>
<proteinExistence type="inferred from homology"/>
<evidence type="ECO:0000256" key="4">
    <source>
        <dbReference type="ARBA" id="ARBA00023136"/>
    </source>
</evidence>
<dbReference type="AlphaFoldDB" id="A0A914E717"/>
<evidence type="ECO:0000256" key="1">
    <source>
        <dbReference type="ARBA" id="ARBA00004141"/>
    </source>
</evidence>
<comment type="similarity">
    <text evidence="5">Belongs to the ligand-gated ion channel (TC 1.A.9) family.</text>
</comment>
<dbReference type="Proteomes" id="UP000887540">
    <property type="component" value="Unplaced"/>
</dbReference>
<name>A0A914E717_9BILA</name>
<keyword evidence="7" id="KW-1185">Reference proteome</keyword>
<keyword evidence="5" id="KW-0407">Ion channel</keyword>
<dbReference type="WBParaSite" id="ACRNAN_scaffold6014.g21579.t1">
    <property type="protein sequence ID" value="ACRNAN_scaffold6014.g21579.t1"/>
    <property type="gene ID" value="ACRNAN_scaffold6014.g21579"/>
</dbReference>
<evidence type="ECO:0000256" key="3">
    <source>
        <dbReference type="ARBA" id="ARBA00022989"/>
    </source>
</evidence>
<evidence type="ECO:0000256" key="2">
    <source>
        <dbReference type="ARBA" id="ARBA00022692"/>
    </source>
</evidence>